<accession>X1VDH3</accession>
<organism evidence="2">
    <name type="scientific">marine sediment metagenome</name>
    <dbReference type="NCBI Taxonomy" id="412755"/>
    <lineage>
        <taxon>unclassified sequences</taxon>
        <taxon>metagenomes</taxon>
        <taxon>ecological metagenomes</taxon>
    </lineage>
</organism>
<dbReference type="Pfam" id="PF17782">
    <property type="entry name" value="WHD_DprA"/>
    <property type="match status" value="1"/>
</dbReference>
<reference evidence="2" key="1">
    <citation type="journal article" date="2014" name="Front. Microbiol.">
        <title>High frequency of phylogenetically diverse reductive dehalogenase-homologous genes in deep subseafloor sedimentary metagenomes.</title>
        <authorList>
            <person name="Kawai M."/>
            <person name="Futagami T."/>
            <person name="Toyoda A."/>
            <person name="Takaki Y."/>
            <person name="Nishi S."/>
            <person name="Hori S."/>
            <person name="Arai W."/>
            <person name="Tsubouchi T."/>
            <person name="Morono Y."/>
            <person name="Uchiyama I."/>
            <person name="Ito T."/>
            <person name="Fujiyama A."/>
            <person name="Inagaki F."/>
            <person name="Takami H."/>
        </authorList>
    </citation>
    <scope>NUCLEOTIDE SEQUENCE</scope>
    <source>
        <strain evidence="2">Expedition CK06-06</strain>
    </source>
</reference>
<dbReference type="InterPro" id="IPR036388">
    <property type="entry name" value="WH-like_DNA-bd_sf"/>
</dbReference>
<protein>
    <recommendedName>
        <fullName evidence="1">DprA winged helix domain-containing protein</fullName>
    </recommendedName>
</protein>
<evidence type="ECO:0000259" key="1">
    <source>
        <dbReference type="Pfam" id="PF17782"/>
    </source>
</evidence>
<name>X1VDH3_9ZZZZ</name>
<feature type="non-terminal residue" evidence="2">
    <location>
        <position position="1"/>
    </location>
</feature>
<proteinExistence type="predicted"/>
<comment type="caution">
    <text evidence="2">The sequence shown here is derived from an EMBL/GenBank/DDBJ whole genome shotgun (WGS) entry which is preliminary data.</text>
</comment>
<feature type="domain" description="DprA winged helix" evidence="1">
    <location>
        <begin position="2"/>
        <end position="28"/>
    </location>
</feature>
<sequence length="33" mass="3616">HSKMDSATVASLLTRLELKGIIMQLPGKMFVIS</sequence>
<dbReference type="InterPro" id="IPR041614">
    <property type="entry name" value="DprA_WH"/>
</dbReference>
<dbReference type="Gene3D" id="1.10.10.10">
    <property type="entry name" value="Winged helix-like DNA-binding domain superfamily/Winged helix DNA-binding domain"/>
    <property type="match status" value="1"/>
</dbReference>
<gene>
    <name evidence="2" type="ORF">S12H4_49416</name>
</gene>
<dbReference type="EMBL" id="BARW01030999">
    <property type="protein sequence ID" value="GAJ11986.1"/>
    <property type="molecule type" value="Genomic_DNA"/>
</dbReference>
<dbReference type="AlphaFoldDB" id="X1VDH3"/>
<evidence type="ECO:0000313" key="2">
    <source>
        <dbReference type="EMBL" id="GAJ11986.1"/>
    </source>
</evidence>